<name>A0A392SHX3_9FABA</name>
<protein>
    <submittedName>
        <fullName evidence="1">Uncharacterized protein</fullName>
    </submittedName>
</protein>
<dbReference type="AlphaFoldDB" id="A0A392SHX3"/>
<accession>A0A392SHX3</accession>
<comment type="caution">
    <text evidence="1">The sequence shown here is derived from an EMBL/GenBank/DDBJ whole genome shotgun (WGS) entry which is preliminary data.</text>
</comment>
<dbReference type="EMBL" id="LXQA010383477">
    <property type="protein sequence ID" value="MCI48239.1"/>
    <property type="molecule type" value="Genomic_DNA"/>
</dbReference>
<evidence type="ECO:0000313" key="1">
    <source>
        <dbReference type="EMBL" id="MCI48239.1"/>
    </source>
</evidence>
<reference evidence="1 2" key="1">
    <citation type="journal article" date="2018" name="Front. Plant Sci.">
        <title>Red Clover (Trifolium pratense) and Zigzag Clover (T. medium) - A Picture of Genomic Similarities and Differences.</title>
        <authorList>
            <person name="Dluhosova J."/>
            <person name="Istvanek J."/>
            <person name="Nedelnik J."/>
            <person name="Repkova J."/>
        </authorList>
    </citation>
    <scope>NUCLEOTIDE SEQUENCE [LARGE SCALE GENOMIC DNA]</scope>
    <source>
        <strain evidence="2">cv. 10/8</strain>
        <tissue evidence="1">Leaf</tissue>
    </source>
</reference>
<proteinExistence type="predicted"/>
<keyword evidence="2" id="KW-1185">Reference proteome</keyword>
<evidence type="ECO:0000313" key="2">
    <source>
        <dbReference type="Proteomes" id="UP000265520"/>
    </source>
</evidence>
<organism evidence="1 2">
    <name type="scientific">Trifolium medium</name>
    <dbReference type="NCBI Taxonomy" id="97028"/>
    <lineage>
        <taxon>Eukaryota</taxon>
        <taxon>Viridiplantae</taxon>
        <taxon>Streptophyta</taxon>
        <taxon>Embryophyta</taxon>
        <taxon>Tracheophyta</taxon>
        <taxon>Spermatophyta</taxon>
        <taxon>Magnoliopsida</taxon>
        <taxon>eudicotyledons</taxon>
        <taxon>Gunneridae</taxon>
        <taxon>Pentapetalae</taxon>
        <taxon>rosids</taxon>
        <taxon>fabids</taxon>
        <taxon>Fabales</taxon>
        <taxon>Fabaceae</taxon>
        <taxon>Papilionoideae</taxon>
        <taxon>50 kb inversion clade</taxon>
        <taxon>NPAAA clade</taxon>
        <taxon>Hologalegina</taxon>
        <taxon>IRL clade</taxon>
        <taxon>Trifolieae</taxon>
        <taxon>Trifolium</taxon>
    </lineage>
</organism>
<feature type="non-terminal residue" evidence="1">
    <location>
        <position position="1"/>
    </location>
</feature>
<dbReference type="Proteomes" id="UP000265520">
    <property type="component" value="Unassembled WGS sequence"/>
</dbReference>
<sequence length="76" mass="8078">SGNASSEIGKSQFEKVVKETHIDNPKFGETLDESKTNAETIIGQSSLSVSVATPDKATPEIVDESMKEKTIIPDAA</sequence>